<comment type="caution">
    <text evidence="3">The sequence shown here is derived from an EMBL/GenBank/DDBJ whole genome shotgun (WGS) entry which is preliminary data.</text>
</comment>
<sequence length="308" mass="36087">MELSEDPGPVDKSVLYDQDNHVSSAVWDGQERGVLRCHEHTSMLDQWKLTPKQCWSYSRLNVGHPKVNQEPESSCFPFVLKWKGKSGSRAKCNVLSYRKALDSLDPCNVQWLPYRGMDCSAIPEDIRASLSLRASRTMLLCFDKAERHLPDRCLRQFGMHQTIPTEVQRWERKSRIVDHGVDLLGKMDLALKEWSERWLYIVESDETVDEGEYMHWYQKITRRYIGRVTSSLESEYQRTVTAMREIANIADIVCSDGLDSYNRVLVDEVRNIVHKCLTEQFEDMPKDKIRKKASRKRRQKDHLTIDYE</sequence>
<dbReference type="Pfam" id="PF10536">
    <property type="entry name" value="PMD"/>
    <property type="match status" value="1"/>
</dbReference>
<dbReference type="GO" id="GO:0010073">
    <property type="term" value="P:meristem maintenance"/>
    <property type="evidence" value="ECO:0007669"/>
    <property type="project" value="InterPro"/>
</dbReference>
<dbReference type="InterPro" id="IPR044824">
    <property type="entry name" value="MAIN-like"/>
</dbReference>
<evidence type="ECO:0000313" key="4">
    <source>
        <dbReference type="Proteomes" id="UP000634136"/>
    </source>
</evidence>
<protein>
    <submittedName>
        <fullName evidence="3">Protein MAIN-LIKE 2-like</fullName>
    </submittedName>
</protein>
<dbReference type="OrthoDB" id="1503671at2759"/>
<dbReference type="AlphaFoldDB" id="A0A834XFA9"/>
<evidence type="ECO:0000259" key="2">
    <source>
        <dbReference type="Pfam" id="PF10536"/>
    </source>
</evidence>
<feature type="domain" description="Aminotransferase-like plant mobile" evidence="2">
    <location>
        <begin position="53"/>
        <end position="218"/>
    </location>
</feature>
<accession>A0A834XFA9</accession>
<dbReference type="EMBL" id="JAAIUW010000001">
    <property type="protein sequence ID" value="KAF7843513.1"/>
    <property type="molecule type" value="Genomic_DNA"/>
</dbReference>
<keyword evidence="4" id="KW-1185">Reference proteome</keyword>
<feature type="compositionally biased region" description="Basic residues" evidence="1">
    <location>
        <begin position="288"/>
        <end position="300"/>
    </location>
</feature>
<evidence type="ECO:0000313" key="3">
    <source>
        <dbReference type="EMBL" id="KAF7843513.1"/>
    </source>
</evidence>
<feature type="region of interest" description="Disordered" evidence="1">
    <location>
        <begin position="288"/>
        <end position="308"/>
    </location>
</feature>
<gene>
    <name evidence="3" type="ORF">G2W53_000418</name>
</gene>
<proteinExistence type="predicted"/>
<reference evidence="3" key="1">
    <citation type="submission" date="2020-09" db="EMBL/GenBank/DDBJ databases">
        <title>Genome-Enabled Discovery of Anthraquinone Biosynthesis in Senna tora.</title>
        <authorList>
            <person name="Kang S.-H."/>
            <person name="Pandey R.P."/>
            <person name="Lee C.-M."/>
            <person name="Sim J.-S."/>
            <person name="Jeong J.-T."/>
            <person name="Choi B.-S."/>
            <person name="Jung M."/>
            <person name="Ginzburg D."/>
            <person name="Zhao K."/>
            <person name="Won S.Y."/>
            <person name="Oh T.-J."/>
            <person name="Yu Y."/>
            <person name="Kim N.-H."/>
            <person name="Lee O.R."/>
            <person name="Lee T.-H."/>
            <person name="Bashyal P."/>
            <person name="Kim T.-S."/>
            <person name="Lee W.-H."/>
            <person name="Kawkins C."/>
            <person name="Kim C.-K."/>
            <person name="Kim J.S."/>
            <person name="Ahn B.O."/>
            <person name="Rhee S.Y."/>
            <person name="Sohng J.K."/>
        </authorList>
    </citation>
    <scope>NUCLEOTIDE SEQUENCE</scope>
    <source>
        <tissue evidence="3">Leaf</tissue>
    </source>
</reference>
<evidence type="ECO:0000256" key="1">
    <source>
        <dbReference type="SAM" id="MobiDB-lite"/>
    </source>
</evidence>
<name>A0A834XFA9_9FABA</name>
<dbReference type="PANTHER" id="PTHR46033">
    <property type="entry name" value="PROTEIN MAIN-LIKE 2"/>
    <property type="match status" value="1"/>
</dbReference>
<organism evidence="3 4">
    <name type="scientific">Senna tora</name>
    <dbReference type="NCBI Taxonomy" id="362788"/>
    <lineage>
        <taxon>Eukaryota</taxon>
        <taxon>Viridiplantae</taxon>
        <taxon>Streptophyta</taxon>
        <taxon>Embryophyta</taxon>
        <taxon>Tracheophyta</taxon>
        <taxon>Spermatophyta</taxon>
        <taxon>Magnoliopsida</taxon>
        <taxon>eudicotyledons</taxon>
        <taxon>Gunneridae</taxon>
        <taxon>Pentapetalae</taxon>
        <taxon>rosids</taxon>
        <taxon>fabids</taxon>
        <taxon>Fabales</taxon>
        <taxon>Fabaceae</taxon>
        <taxon>Caesalpinioideae</taxon>
        <taxon>Cassia clade</taxon>
        <taxon>Senna</taxon>
    </lineage>
</organism>
<dbReference type="InterPro" id="IPR019557">
    <property type="entry name" value="AminoTfrase-like_pln_mobile"/>
</dbReference>
<dbReference type="Proteomes" id="UP000634136">
    <property type="component" value="Unassembled WGS sequence"/>
</dbReference>
<dbReference type="PANTHER" id="PTHR46033:SF8">
    <property type="entry name" value="PROTEIN MAINTENANCE OF MERISTEMS-LIKE"/>
    <property type="match status" value="1"/>
</dbReference>